<organism evidence="2 3">
    <name type="scientific">Segatella copri</name>
    <dbReference type="NCBI Taxonomy" id="165179"/>
    <lineage>
        <taxon>Bacteria</taxon>
        <taxon>Pseudomonadati</taxon>
        <taxon>Bacteroidota</taxon>
        <taxon>Bacteroidia</taxon>
        <taxon>Bacteroidales</taxon>
        <taxon>Prevotellaceae</taxon>
        <taxon>Segatella</taxon>
    </lineage>
</organism>
<dbReference type="RefSeq" id="WP_217760458.1">
    <property type="nucleotide sequence ID" value="NZ_JAHOEO010000008.1"/>
</dbReference>
<evidence type="ECO:0000313" key="2">
    <source>
        <dbReference type="EMBL" id="MCW4138479.1"/>
    </source>
</evidence>
<name>A0AAW5ULM3_9BACT</name>
<evidence type="ECO:0008006" key="4">
    <source>
        <dbReference type="Google" id="ProtNLM"/>
    </source>
</evidence>
<proteinExistence type="predicted"/>
<dbReference type="AlphaFoldDB" id="A0AAW5ULM3"/>
<dbReference type="EMBL" id="JAPDVD010000001">
    <property type="protein sequence ID" value="MCW4138479.1"/>
    <property type="molecule type" value="Genomic_DNA"/>
</dbReference>
<feature type="region of interest" description="Disordered" evidence="1">
    <location>
        <begin position="34"/>
        <end position="59"/>
    </location>
</feature>
<sequence>MKKFLKIGQLALVVMLLIGLNSCELEKKIRKHFGGKEQPEAQTANAPVAQEPSYKTPEPKVDGVFQVEARIYRIIDNYDGSVTLKATDHIVPMKIEHYDNGHMYAKGSMEVRFSKISGYEYECGPFTDLLGRQLENAIYAFNTDKVI</sequence>
<comment type="caution">
    <text evidence="2">The sequence shown here is derived from an EMBL/GenBank/DDBJ whole genome shotgun (WGS) entry which is preliminary data.</text>
</comment>
<gene>
    <name evidence="2" type="ORF">ONT01_12010</name>
</gene>
<reference evidence="2" key="1">
    <citation type="submission" date="2022-11" db="EMBL/GenBank/DDBJ databases">
        <title>Genomic repertoires linked with pathogenic potency of arthritogenic Prevotella copri isolated from the gut of rheumatoid arthritis patients.</title>
        <authorList>
            <person name="Nii T."/>
            <person name="Maeda Y."/>
            <person name="Motooka D."/>
            <person name="Naito M."/>
            <person name="Matsumoto Y."/>
            <person name="Ogawa T."/>
            <person name="Oguro-Igashira E."/>
            <person name="Kishikawa T."/>
            <person name="Yamashita M."/>
            <person name="Koizumi S."/>
            <person name="Kurakawa T."/>
            <person name="Okumura R."/>
            <person name="Kayama H."/>
            <person name="Murakami M."/>
            <person name="Sakaguchi T."/>
            <person name="Das B."/>
            <person name="Nakamura S."/>
            <person name="Okada Y."/>
            <person name="Kumanogoh A."/>
            <person name="Takeda K."/>
        </authorList>
    </citation>
    <scope>NUCLEOTIDE SEQUENCE</scope>
    <source>
        <strain evidence="2">H105_2-2</strain>
    </source>
</reference>
<evidence type="ECO:0000256" key="1">
    <source>
        <dbReference type="SAM" id="MobiDB-lite"/>
    </source>
</evidence>
<evidence type="ECO:0000313" key="3">
    <source>
        <dbReference type="Proteomes" id="UP001208620"/>
    </source>
</evidence>
<accession>A0AAW5ULM3</accession>
<protein>
    <recommendedName>
        <fullName evidence="4">Lipoprotein</fullName>
    </recommendedName>
</protein>
<dbReference type="Proteomes" id="UP001208620">
    <property type="component" value="Unassembled WGS sequence"/>
</dbReference>